<dbReference type="SUPFAM" id="SSF54928">
    <property type="entry name" value="RNA-binding domain, RBD"/>
    <property type="match status" value="1"/>
</dbReference>
<dbReference type="InterPro" id="IPR035979">
    <property type="entry name" value="RBD_domain_sf"/>
</dbReference>
<feature type="compositionally biased region" description="Pro residues" evidence="2">
    <location>
        <begin position="85"/>
        <end position="94"/>
    </location>
</feature>
<keyword evidence="1" id="KW-0694">RNA-binding</keyword>
<dbReference type="CDD" id="cd00590">
    <property type="entry name" value="RRM_SF"/>
    <property type="match status" value="1"/>
</dbReference>
<proteinExistence type="predicted"/>
<feature type="compositionally biased region" description="Polar residues" evidence="2">
    <location>
        <begin position="97"/>
        <end position="124"/>
    </location>
</feature>
<protein>
    <recommendedName>
        <fullName evidence="3">RRM domain-containing protein</fullName>
    </recommendedName>
</protein>
<evidence type="ECO:0000259" key="3">
    <source>
        <dbReference type="PROSITE" id="PS50102"/>
    </source>
</evidence>
<reference evidence="4" key="2">
    <citation type="journal article" date="2007" name="Science">
        <title>Draft genome sequence of the sexually transmitted pathogen Trichomonas vaginalis.</title>
        <authorList>
            <person name="Carlton J.M."/>
            <person name="Hirt R.P."/>
            <person name="Silva J.C."/>
            <person name="Delcher A.L."/>
            <person name="Schatz M."/>
            <person name="Zhao Q."/>
            <person name="Wortman J.R."/>
            <person name="Bidwell S.L."/>
            <person name="Alsmark U.C.M."/>
            <person name="Besteiro S."/>
            <person name="Sicheritz-Ponten T."/>
            <person name="Noel C.J."/>
            <person name="Dacks J.B."/>
            <person name="Foster P.G."/>
            <person name="Simillion C."/>
            <person name="Van de Peer Y."/>
            <person name="Miranda-Saavedra D."/>
            <person name="Barton G.J."/>
            <person name="Westrop G.D."/>
            <person name="Mueller S."/>
            <person name="Dessi D."/>
            <person name="Fiori P.L."/>
            <person name="Ren Q."/>
            <person name="Paulsen I."/>
            <person name="Zhang H."/>
            <person name="Bastida-Corcuera F.D."/>
            <person name="Simoes-Barbosa A."/>
            <person name="Brown M.T."/>
            <person name="Hayes R.D."/>
            <person name="Mukherjee M."/>
            <person name="Okumura C.Y."/>
            <person name="Schneider R."/>
            <person name="Smith A.J."/>
            <person name="Vanacova S."/>
            <person name="Villalvazo M."/>
            <person name="Haas B.J."/>
            <person name="Pertea M."/>
            <person name="Feldblyum T.V."/>
            <person name="Utterback T.R."/>
            <person name="Shu C.L."/>
            <person name="Osoegawa K."/>
            <person name="de Jong P.J."/>
            <person name="Hrdy I."/>
            <person name="Horvathova L."/>
            <person name="Zubacova Z."/>
            <person name="Dolezal P."/>
            <person name="Malik S.B."/>
            <person name="Logsdon J.M. Jr."/>
            <person name="Henze K."/>
            <person name="Gupta A."/>
            <person name="Wang C.C."/>
            <person name="Dunne R.L."/>
            <person name="Upcroft J.A."/>
            <person name="Upcroft P."/>
            <person name="White O."/>
            <person name="Salzberg S.L."/>
            <person name="Tang P."/>
            <person name="Chiu C.-H."/>
            <person name="Lee Y.-S."/>
            <person name="Embley T.M."/>
            <person name="Coombs G.H."/>
            <person name="Mottram J.C."/>
            <person name="Tachezy J."/>
            <person name="Fraser-Liggett C.M."/>
            <person name="Johnson P.J."/>
        </authorList>
    </citation>
    <scope>NUCLEOTIDE SEQUENCE [LARGE SCALE GENOMIC DNA]</scope>
    <source>
        <strain evidence="4">G3</strain>
    </source>
</reference>
<dbReference type="AlphaFoldDB" id="A2DJF8"/>
<dbReference type="VEuPathDB" id="TrichDB:TVAG_136760"/>
<gene>
    <name evidence="4" type="ORF">TVAG_136760</name>
</gene>
<dbReference type="InterPro" id="IPR000504">
    <property type="entry name" value="RRM_dom"/>
</dbReference>
<dbReference type="Gene3D" id="3.30.70.330">
    <property type="match status" value="1"/>
</dbReference>
<dbReference type="InParanoid" id="A2DJF8"/>
<dbReference type="PROSITE" id="PS50102">
    <property type="entry name" value="RRM"/>
    <property type="match status" value="1"/>
</dbReference>
<name>A2DJF8_TRIV3</name>
<dbReference type="EMBL" id="DS113207">
    <property type="protein sequence ID" value="EAY19545.1"/>
    <property type="molecule type" value="Genomic_DNA"/>
</dbReference>
<feature type="region of interest" description="Disordered" evidence="2">
    <location>
        <begin position="81"/>
        <end position="150"/>
    </location>
</feature>
<evidence type="ECO:0000256" key="1">
    <source>
        <dbReference type="PROSITE-ProRule" id="PRU00176"/>
    </source>
</evidence>
<dbReference type="Proteomes" id="UP000001542">
    <property type="component" value="Unassembled WGS sequence"/>
</dbReference>
<evidence type="ECO:0000313" key="5">
    <source>
        <dbReference type="Proteomes" id="UP000001542"/>
    </source>
</evidence>
<feature type="domain" description="RRM" evidence="3">
    <location>
        <begin position="153"/>
        <end position="225"/>
    </location>
</feature>
<accession>A2DJF8</accession>
<organism evidence="4 5">
    <name type="scientific">Trichomonas vaginalis (strain ATCC PRA-98 / G3)</name>
    <dbReference type="NCBI Taxonomy" id="412133"/>
    <lineage>
        <taxon>Eukaryota</taxon>
        <taxon>Metamonada</taxon>
        <taxon>Parabasalia</taxon>
        <taxon>Trichomonadida</taxon>
        <taxon>Trichomonadidae</taxon>
        <taxon>Trichomonas</taxon>
    </lineage>
</organism>
<dbReference type="RefSeq" id="XP_001580531.1">
    <property type="nucleotide sequence ID" value="XM_001580481.1"/>
</dbReference>
<evidence type="ECO:0000313" key="4">
    <source>
        <dbReference type="EMBL" id="EAY19545.1"/>
    </source>
</evidence>
<dbReference type="KEGG" id="tva:5465073"/>
<feature type="compositionally biased region" description="Basic and acidic residues" evidence="2">
    <location>
        <begin position="125"/>
        <end position="150"/>
    </location>
</feature>
<reference evidence="4" key="1">
    <citation type="submission" date="2006-10" db="EMBL/GenBank/DDBJ databases">
        <authorList>
            <person name="Amadeo P."/>
            <person name="Zhao Q."/>
            <person name="Wortman J."/>
            <person name="Fraser-Liggett C."/>
            <person name="Carlton J."/>
        </authorList>
    </citation>
    <scope>NUCLEOTIDE SEQUENCE</scope>
    <source>
        <strain evidence="4">G3</strain>
    </source>
</reference>
<dbReference type="InterPro" id="IPR012677">
    <property type="entry name" value="Nucleotide-bd_a/b_plait_sf"/>
</dbReference>
<dbReference type="Pfam" id="PF00076">
    <property type="entry name" value="RRM_1"/>
    <property type="match status" value="1"/>
</dbReference>
<dbReference type="OrthoDB" id="606605at2759"/>
<dbReference type="VEuPathDB" id="TrichDB:TVAGG3_0543070"/>
<keyword evidence="5" id="KW-1185">Reference proteome</keyword>
<dbReference type="GO" id="GO:0003723">
    <property type="term" value="F:RNA binding"/>
    <property type="evidence" value="ECO:0007669"/>
    <property type="project" value="UniProtKB-UniRule"/>
</dbReference>
<evidence type="ECO:0000256" key="2">
    <source>
        <dbReference type="SAM" id="MobiDB-lite"/>
    </source>
</evidence>
<sequence>MTQEYYVAISPLFASPDKIKTYLNENGISDIKNIIPGKDNVQVYVGSESLAKEIRDKMNGNFINGSLIEATEPVSVGVAAETRPAPQPAPPAPSYPRQDSQTDRSYNNYRPQESYNQRSYPQRNYESRPYSRDDRRKDFSRDGIRPSKDSPSRTILIYGYRAPLTRRMVWDDFRSFGYIKQIEIRETTAYVQFETPDDALNAIKQMEAKDNIVRNTRISIELTQDRPLNLPTFVIPLIVEDDKNSESSKSFM</sequence>